<dbReference type="RefSeq" id="WP_053072751.1">
    <property type="nucleotide sequence ID" value="NZ_LDYE01000006.1"/>
</dbReference>
<keyword evidence="4" id="KW-0255">Endonuclease</keyword>
<keyword evidence="4" id="KW-0540">Nuclease</keyword>
<evidence type="ECO:0000259" key="3">
    <source>
        <dbReference type="SMART" id="SM00507"/>
    </source>
</evidence>
<reference evidence="4 5" key="1">
    <citation type="submission" date="2017-10" db="EMBL/GenBank/DDBJ databases">
        <title>Sequencing the genomes of 1000 actinobacteria strains.</title>
        <authorList>
            <person name="Klenk H.-P."/>
        </authorList>
    </citation>
    <scope>NUCLEOTIDE SEQUENCE [LARGE SCALE GENOMIC DNA]</scope>
    <source>
        <strain evidence="4 5">DSM 20688</strain>
    </source>
</reference>
<dbReference type="InterPro" id="IPR002711">
    <property type="entry name" value="HNH"/>
</dbReference>
<comment type="caution">
    <text evidence="4">The sequence shown here is derived from an EMBL/GenBank/DDBJ whole genome shotgun (WGS) entry which is preliminary data.</text>
</comment>
<dbReference type="Pfam" id="PF01844">
    <property type="entry name" value="HNH"/>
    <property type="match status" value="1"/>
</dbReference>
<evidence type="ECO:0000256" key="2">
    <source>
        <dbReference type="SAM" id="MobiDB-lite"/>
    </source>
</evidence>
<organism evidence="4 5">
    <name type="scientific">Corynebacterium renale</name>
    <dbReference type="NCBI Taxonomy" id="1724"/>
    <lineage>
        <taxon>Bacteria</taxon>
        <taxon>Bacillati</taxon>
        <taxon>Actinomycetota</taxon>
        <taxon>Actinomycetes</taxon>
        <taxon>Mycobacteriales</taxon>
        <taxon>Corynebacteriaceae</taxon>
        <taxon>Corynebacterium</taxon>
    </lineage>
</organism>
<feature type="region of interest" description="Disordered" evidence="2">
    <location>
        <begin position="226"/>
        <end position="249"/>
    </location>
</feature>
<comment type="similarity">
    <text evidence="1">Belongs to the Rv1128c/1148c/1588c/1702c/1945/3466 family.</text>
</comment>
<evidence type="ECO:0000313" key="5">
    <source>
        <dbReference type="Proteomes" id="UP000221653"/>
    </source>
</evidence>
<dbReference type="EMBL" id="PDJF01000001">
    <property type="protein sequence ID" value="PFG28121.1"/>
    <property type="molecule type" value="Genomic_DNA"/>
</dbReference>
<dbReference type="InterPro" id="IPR003615">
    <property type="entry name" value="HNH_nuc"/>
</dbReference>
<protein>
    <submittedName>
        <fullName evidence="4">HNH endonuclease</fullName>
    </submittedName>
</protein>
<dbReference type="SMART" id="SM00507">
    <property type="entry name" value="HNHc"/>
    <property type="match status" value="1"/>
</dbReference>
<gene>
    <name evidence="4" type="ORF">ATK06_1214</name>
</gene>
<dbReference type="GO" id="GO:0004519">
    <property type="term" value="F:endonuclease activity"/>
    <property type="evidence" value="ECO:0007669"/>
    <property type="project" value="UniProtKB-KW"/>
</dbReference>
<name>A0A2A9DP11_9CORY</name>
<keyword evidence="4" id="KW-0378">Hydrolase</keyword>
<accession>A0A2A9DP11</accession>
<feature type="domain" description="HNH nuclease" evidence="3">
    <location>
        <begin position="345"/>
        <end position="396"/>
    </location>
</feature>
<feature type="region of interest" description="Disordered" evidence="2">
    <location>
        <begin position="395"/>
        <end position="454"/>
    </location>
</feature>
<dbReference type="STRING" id="1724.GCA_001044175_01767"/>
<dbReference type="Proteomes" id="UP000221653">
    <property type="component" value="Unassembled WGS sequence"/>
</dbReference>
<dbReference type="Pfam" id="PF02720">
    <property type="entry name" value="DUF222"/>
    <property type="match status" value="1"/>
</dbReference>
<evidence type="ECO:0000313" key="4">
    <source>
        <dbReference type="EMBL" id="PFG28121.1"/>
    </source>
</evidence>
<proteinExistence type="inferred from homology"/>
<dbReference type="OrthoDB" id="4398180at2"/>
<dbReference type="GO" id="GO:0008270">
    <property type="term" value="F:zinc ion binding"/>
    <property type="evidence" value="ECO:0007669"/>
    <property type="project" value="InterPro"/>
</dbReference>
<dbReference type="CDD" id="cd00085">
    <property type="entry name" value="HNHc"/>
    <property type="match status" value="1"/>
</dbReference>
<feature type="compositionally biased region" description="Basic and acidic residues" evidence="2">
    <location>
        <begin position="395"/>
        <end position="435"/>
    </location>
</feature>
<dbReference type="InterPro" id="IPR003870">
    <property type="entry name" value="DUF222"/>
</dbReference>
<keyword evidence="5" id="KW-1185">Reference proteome</keyword>
<dbReference type="AlphaFoldDB" id="A0A2A9DP11"/>
<dbReference type="GO" id="GO:0003676">
    <property type="term" value="F:nucleic acid binding"/>
    <property type="evidence" value="ECO:0007669"/>
    <property type="project" value="InterPro"/>
</dbReference>
<evidence type="ECO:0000256" key="1">
    <source>
        <dbReference type="ARBA" id="ARBA00023450"/>
    </source>
</evidence>
<sequence length="454" mass="50135">MDSVLDELDAALTHIEQRLSEPSALLFEQYQDHFVALEKILKKVPLIDAHIAASADMADAGRFYKSGNTATWLVKALDISRAEANARLRRAVELHGDPTKGSDPEEEARTQARRLAAQRGNLSMEKLDRIERELAELNPDTEKSAEVLFRELVGVANTMTPDELTMYAREQVRTQNRGNPDPLQPWRRRTAWISEPDPNGGVRFGGYLPPGPAALLYLALGLNRRPASEDPKNPRPHGCDPLDKDDKRTPAQRRADAFIELLKAAAHQENTARGGLASLVISVSAKDLVEGPENGYFPTNTPVELTAWDILGLGLSQHGFGVLHDPNTGNPLIAGRMERSATLEQRMALFAEQLVCGTPGCSHAAYECHAHHIVDWISGGRTDIENLILVCPPHHRENDDPRSAPHRGFHDRDSRGRPGYRTHKEAPVEHNDSAKASRSGGAKVRATDWGWATK</sequence>
<dbReference type="Gene3D" id="1.10.30.50">
    <property type="match status" value="1"/>
</dbReference>